<evidence type="ECO:0000256" key="6">
    <source>
        <dbReference type="ARBA" id="ARBA00022806"/>
    </source>
</evidence>
<protein>
    <recommendedName>
        <fullName evidence="12">Replication restart protein PriA</fullName>
    </recommendedName>
    <alternativeName>
        <fullName evidence="12">ATP-dependent DNA helicase PriA</fullName>
        <ecNumber evidence="12">5.6.2.4</ecNumber>
    </alternativeName>
    <alternativeName>
        <fullName evidence="12">DNA 3'-5' helicase PriA</fullName>
    </alternativeName>
</protein>
<keyword evidence="9 12" id="KW-0238">DNA-binding</keyword>
<feature type="binding site" evidence="12">
    <location>
        <position position="451"/>
    </location>
    <ligand>
        <name>Zn(2+)</name>
        <dbReference type="ChEBI" id="CHEBI:29105"/>
        <label>1</label>
    </ligand>
</feature>
<keyword evidence="7 12" id="KW-0862">Zinc</keyword>
<evidence type="ECO:0000313" key="16">
    <source>
        <dbReference type="Proteomes" id="UP000500938"/>
    </source>
</evidence>
<keyword evidence="6 12" id="KW-0347">Helicase</keyword>
<feature type="binding site" evidence="12">
    <location>
        <position position="494"/>
    </location>
    <ligand>
        <name>Zn(2+)</name>
        <dbReference type="ChEBI" id="CHEBI:29105"/>
        <label>1</label>
    </ligand>
</feature>
<dbReference type="Pfam" id="PF00270">
    <property type="entry name" value="DEAD"/>
    <property type="match status" value="1"/>
</dbReference>
<name>A0A6M4IMG0_9BACT</name>
<dbReference type="Gene3D" id="3.40.1440.60">
    <property type="entry name" value="PriA, 3(prime) DNA-binding domain"/>
    <property type="match status" value="1"/>
</dbReference>
<comment type="cofactor">
    <cofactor evidence="12">
        <name>Zn(2+)</name>
        <dbReference type="ChEBI" id="CHEBI:29105"/>
    </cofactor>
    <text evidence="12">Binds 2 zinc ions per subunit.</text>
</comment>
<dbReference type="SUPFAM" id="SSF52540">
    <property type="entry name" value="P-loop containing nucleoside triphosphate hydrolases"/>
    <property type="match status" value="2"/>
</dbReference>
<dbReference type="EMBL" id="CP053085">
    <property type="protein sequence ID" value="QJR35863.1"/>
    <property type="molecule type" value="Genomic_DNA"/>
</dbReference>
<dbReference type="GO" id="GO:0003677">
    <property type="term" value="F:DNA binding"/>
    <property type="evidence" value="ECO:0007669"/>
    <property type="project" value="UniProtKB-UniRule"/>
</dbReference>
<dbReference type="NCBIfam" id="TIGR00595">
    <property type="entry name" value="priA"/>
    <property type="match status" value="1"/>
</dbReference>
<dbReference type="InterPro" id="IPR040498">
    <property type="entry name" value="PriA_CRR"/>
</dbReference>
<evidence type="ECO:0000256" key="11">
    <source>
        <dbReference type="ARBA" id="ARBA00048988"/>
    </source>
</evidence>
<dbReference type="FunFam" id="3.40.50.300:FF:000489">
    <property type="entry name" value="Primosome assembly protein PriA"/>
    <property type="match status" value="1"/>
</dbReference>
<dbReference type="InterPro" id="IPR003593">
    <property type="entry name" value="AAA+_ATPase"/>
</dbReference>
<keyword evidence="16" id="KW-1185">Reference proteome</keyword>
<comment type="similarity">
    <text evidence="12">Belongs to the helicase family. PriA subfamily.</text>
</comment>
<evidence type="ECO:0000256" key="1">
    <source>
        <dbReference type="ARBA" id="ARBA00022515"/>
    </source>
</evidence>
<dbReference type="InterPro" id="IPR001650">
    <property type="entry name" value="Helicase_C-like"/>
</dbReference>
<sequence length="749" mass="82001">MALAAPLFRTFTYRVPDGIAVPIAPGTRVLVSFRNRPEIGICLGATVPPDGITLKPIQAVVDDVPSLPASLLHTGKWIADWYAAPLGLTLRSMLPTALTSAKAPAPASRTQRMVRIVMDLPSLLQREQTFARAKQQRVVYDLLEAQGGAAPLESLRIQANCSAGVFTAMAKRGLVDIRDEVQQRDPFADRAGTLPPPNPSEAQREAVRAILAGDPGQVFLLHGVTGSGKTLVYIEVLRAVLQQRDKTAIVLVPEIALTSQTVDRFRGAFGDDVAVLHSGLSDGERLDAWQSLRRGERRIAVGARSALFAPLERVGVVIVDEEHESSYKQSETPRYHAREAAIVRARAEGAVVVLGSATPSLETWERADRGQAIRLTLPDRAAGAQLPPVTVVDMRVELKQAVKERNPNAPFDETLGVFSKSLLVALEQRLVRGEQSLLLLNRRGYSSFMQCNACGDVPVCPHCSISLTYHRVPEMLVCHYCQHQQPVPAVCAQCSADTMRRRGLGTQQVERVLSERFPEARIARMDVDTTSGKWAHTQILDRVGRGEVDILLGTQMIAKGLDFPNVTLVGVVDADTGLNLPDFRAAERTFQLVSQVAGRAGRGPKGGDVIIQTRMPNSHAIRHAITHDVTGFVREELGARRMPAYPPFVSIANVLVSGLDQAATAATAVAAASWVQRLVERQGLRDLVFVGPAPCPIDRIKDRWRWHFLLKSSQPKLMTRVARYIAERCPVPKMHELRLTVDRDPVSLL</sequence>
<evidence type="ECO:0000256" key="3">
    <source>
        <dbReference type="ARBA" id="ARBA00022723"/>
    </source>
</evidence>
<dbReference type="Proteomes" id="UP000500938">
    <property type="component" value="Chromosome"/>
</dbReference>
<dbReference type="Pfam" id="PF18319">
    <property type="entry name" value="Zn_ribbon_PriA"/>
    <property type="match status" value="1"/>
</dbReference>
<evidence type="ECO:0000256" key="2">
    <source>
        <dbReference type="ARBA" id="ARBA00022705"/>
    </source>
</evidence>
<comment type="catalytic activity">
    <reaction evidence="11 12">
        <text>ATP + H2O = ADP + phosphate + H(+)</text>
        <dbReference type="Rhea" id="RHEA:13065"/>
        <dbReference type="ChEBI" id="CHEBI:15377"/>
        <dbReference type="ChEBI" id="CHEBI:15378"/>
        <dbReference type="ChEBI" id="CHEBI:30616"/>
        <dbReference type="ChEBI" id="CHEBI:43474"/>
        <dbReference type="ChEBI" id="CHEBI:456216"/>
        <dbReference type="EC" id="5.6.2.4"/>
    </reaction>
</comment>
<evidence type="ECO:0000256" key="12">
    <source>
        <dbReference type="HAMAP-Rule" id="MF_00983"/>
    </source>
</evidence>
<gene>
    <name evidence="12 15" type="primary">priA</name>
    <name evidence="15" type="ORF">HKW67_10245</name>
</gene>
<dbReference type="PROSITE" id="PS51192">
    <property type="entry name" value="HELICASE_ATP_BIND_1"/>
    <property type="match status" value="1"/>
</dbReference>
<dbReference type="SMART" id="SM00490">
    <property type="entry name" value="HELICc"/>
    <property type="match status" value="1"/>
</dbReference>
<dbReference type="InterPro" id="IPR041236">
    <property type="entry name" value="PriA_C"/>
</dbReference>
<dbReference type="InterPro" id="IPR014001">
    <property type="entry name" value="Helicase_ATP-bd"/>
</dbReference>
<dbReference type="Pfam" id="PF18074">
    <property type="entry name" value="PriA_C"/>
    <property type="match status" value="1"/>
</dbReference>
<dbReference type="GO" id="GO:0006310">
    <property type="term" value="P:DNA recombination"/>
    <property type="evidence" value="ECO:0007669"/>
    <property type="project" value="InterPro"/>
</dbReference>
<dbReference type="PANTHER" id="PTHR30580">
    <property type="entry name" value="PRIMOSOMAL PROTEIN N"/>
    <property type="match status" value="1"/>
</dbReference>
<feature type="binding site" evidence="12">
    <location>
        <position position="460"/>
    </location>
    <ligand>
        <name>Zn(2+)</name>
        <dbReference type="ChEBI" id="CHEBI:29105"/>
        <label>2</label>
    </ligand>
</feature>
<feature type="binding site" evidence="12">
    <location>
        <position position="463"/>
    </location>
    <ligand>
        <name>Zn(2+)</name>
        <dbReference type="ChEBI" id="CHEBI:29105"/>
        <label>2</label>
    </ligand>
</feature>
<feature type="domain" description="Helicase ATP-binding" evidence="13">
    <location>
        <begin position="210"/>
        <end position="377"/>
    </location>
</feature>
<keyword evidence="4 12" id="KW-0547">Nucleotide-binding</keyword>
<dbReference type="EC" id="5.6.2.4" evidence="12"/>
<dbReference type="GO" id="GO:0006270">
    <property type="term" value="P:DNA replication initiation"/>
    <property type="evidence" value="ECO:0007669"/>
    <property type="project" value="TreeGrafter"/>
</dbReference>
<dbReference type="Pfam" id="PF17764">
    <property type="entry name" value="PriA_3primeBD"/>
    <property type="match status" value="1"/>
</dbReference>
<dbReference type="GO" id="GO:1990077">
    <property type="term" value="C:primosome complex"/>
    <property type="evidence" value="ECO:0007669"/>
    <property type="project" value="UniProtKB-UniRule"/>
</dbReference>
<dbReference type="GO" id="GO:0006302">
    <property type="term" value="P:double-strand break repair"/>
    <property type="evidence" value="ECO:0007669"/>
    <property type="project" value="InterPro"/>
</dbReference>
<keyword evidence="10 12" id="KW-0413">Isomerase</keyword>
<keyword evidence="2 12" id="KW-0235">DNA replication</keyword>
<dbReference type="SMART" id="SM00382">
    <property type="entry name" value="AAA"/>
    <property type="match status" value="1"/>
</dbReference>
<reference evidence="15 16" key="1">
    <citation type="submission" date="2020-05" db="EMBL/GenBank/DDBJ databases">
        <title>Complete genome sequence of Gemmatimonas greenlandica TET16.</title>
        <authorList>
            <person name="Zeng Y."/>
        </authorList>
    </citation>
    <scope>NUCLEOTIDE SEQUENCE [LARGE SCALE GENOMIC DNA]</scope>
    <source>
        <strain evidence="15 16">TET16</strain>
    </source>
</reference>
<dbReference type="InterPro" id="IPR041222">
    <property type="entry name" value="PriA_3primeBD"/>
</dbReference>
<accession>A0A6M4IMG0</accession>
<dbReference type="InterPro" id="IPR005259">
    <property type="entry name" value="PriA"/>
</dbReference>
<feature type="binding site" evidence="12">
    <location>
        <position position="491"/>
    </location>
    <ligand>
        <name>Zn(2+)</name>
        <dbReference type="ChEBI" id="CHEBI:29105"/>
        <label>1</label>
    </ligand>
</feature>
<dbReference type="InterPro" id="IPR027417">
    <property type="entry name" value="P-loop_NTPase"/>
</dbReference>
<evidence type="ECO:0000256" key="4">
    <source>
        <dbReference type="ARBA" id="ARBA00022741"/>
    </source>
</evidence>
<dbReference type="Gene3D" id="3.40.50.300">
    <property type="entry name" value="P-loop containing nucleotide triphosphate hydrolases"/>
    <property type="match status" value="2"/>
</dbReference>
<evidence type="ECO:0000256" key="9">
    <source>
        <dbReference type="ARBA" id="ARBA00023125"/>
    </source>
</evidence>
<dbReference type="GO" id="GO:0005524">
    <property type="term" value="F:ATP binding"/>
    <property type="evidence" value="ECO:0007669"/>
    <property type="project" value="UniProtKB-UniRule"/>
</dbReference>
<dbReference type="GO" id="GO:0008270">
    <property type="term" value="F:zinc ion binding"/>
    <property type="evidence" value="ECO:0007669"/>
    <property type="project" value="UniProtKB-UniRule"/>
</dbReference>
<organism evidence="15 16">
    <name type="scientific">Gemmatimonas groenlandica</name>
    <dbReference type="NCBI Taxonomy" id="2732249"/>
    <lineage>
        <taxon>Bacteria</taxon>
        <taxon>Pseudomonadati</taxon>
        <taxon>Gemmatimonadota</taxon>
        <taxon>Gemmatimonadia</taxon>
        <taxon>Gemmatimonadales</taxon>
        <taxon>Gemmatimonadaceae</taxon>
        <taxon>Gemmatimonas</taxon>
    </lineage>
</organism>
<evidence type="ECO:0000256" key="8">
    <source>
        <dbReference type="ARBA" id="ARBA00022840"/>
    </source>
</evidence>
<dbReference type="HAMAP" id="MF_00983">
    <property type="entry name" value="PriA"/>
    <property type="match status" value="1"/>
</dbReference>
<evidence type="ECO:0000256" key="7">
    <source>
        <dbReference type="ARBA" id="ARBA00022833"/>
    </source>
</evidence>
<dbReference type="AlphaFoldDB" id="A0A6M4IMG0"/>
<keyword evidence="1 12" id="KW-0639">Primosome</keyword>
<comment type="function">
    <text evidence="12">Initiates the restart of stalled replication forks, which reloads the replicative helicase on sites other than the origin of replication. Recognizes and binds to abandoned replication forks and remodels them to uncover a helicase loading site. Promotes assembly of the primosome at these replication forks.</text>
</comment>
<keyword evidence="3 12" id="KW-0479">Metal-binding</keyword>
<dbReference type="CDD" id="cd18804">
    <property type="entry name" value="SF2_C_priA"/>
    <property type="match status" value="1"/>
</dbReference>
<evidence type="ECO:0000259" key="13">
    <source>
        <dbReference type="PROSITE" id="PS51192"/>
    </source>
</evidence>
<dbReference type="InterPro" id="IPR042115">
    <property type="entry name" value="PriA_3primeBD_sf"/>
</dbReference>
<proteinExistence type="inferred from homology"/>
<dbReference type="SMART" id="SM00487">
    <property type="entry name" value="DEXDc"/>
    <property type="match status" value="1"/>
</dbReference>
<comment type="subunit">
    <text evidence="12">Component of the replication restart primosome.</text>
</comment>
<dbReference type="InterPro" id="IPR011545">
    <property type="entry name" value="DEAD/DEAH_box_helicase_dom"/>
</dbReference>
<evidence type="ECO:0000256" key="5">
    <source>
        <dbReference type="ARBA" id="ARBA00022801"/>
    </source>
</evidence>
<comment type="catalytic activity">
    <reaction evidence="12">
        <text>Couples ATP hydrolysis with the unwinding of duplex DNA by translocating in the 3'-5' direction.</text>
        <dbReference type="EC" id="5.6.2.4"/>
    </reaction>
</comment>
<feature type="binding site" evidence="12">
    <location>
        <position position="481"/>
    </location>
    <ligand>
        <name>Zn(2+)</name>
        <dbReference type="ChEBI" id="CHEBI:29105"/>
        <label>2</label>
    </ligand>
</feature>
<dbReference type="KEGG" id="ggr:HKW67_10245"/>
<dbReference type="PANTHER" id="PTHR30580:SF0">
    <property type="entry name" value="PRIMOSOMAL PROTEIN N"/>
    <property type="match status" value="1"/>
</dbReference>
<evidence type="ECO:0000256" key="10">
    <source>
        <dbReference type="ARBA" id="ARBA00023235"/>
    </source>
</evidence>
<dbReference type="GO" id="GO:0043138">
    <property type="term" value="F:3'-5' DNA helicase activity"/>
    <property type="evidence" value="ECO:0007669"/>
    <property type="project" value="UniProtKB-EC"/>
</dbReference>
<keyword evidence="8 12" id="KW-0067">ATP-binding</keyword>
<feature type="binding site" evidence="12">
    <location>
        <position position="454"/>
    </location>
    <ligand>
        <name>Zn(2+)</name>
        <dbReference type="ChEBI" id="CHEBI:29105"/>
        <label>1</label>
    </ligand>
</feature>
<dbReference type="GO" id="GO:0006269">
    <property type="term" value="P:DNA replication, synthesis of primer"/>
    <property type="evidence" value="ECO:0007669"/>
    <property type="project" value="UniProtKB-KW"/>
</dbReference>
<feature type="binding site" evidence="12">
    <location>
        <position position="478"/>
    </location>
    <ligand>
        <name>Zn(2+)</name>
        <dbReference type="ChEBI" id="CHEBI:29105"/>
        <label>2</label>
    </ligand>
</feature>
<keyword evidence="5 12" id="KW-0378">Hydrolase</keyword>
<evidence type="ECO:0000313" key="15">
    <source>
        <dbReference type="EMBL" id="QJR35863.1"/>
    </source>
</evidence>
<dbReference type="GO" id="GO:0016787">
    <property type="term" value="F:hydrolase activity"/>
    <property type="evidence" value="ECO:0007669"/>
    <property type="project" value="UniProtKB-KW"/>
</dbReference>
<dbReference type="PROSITE" id="PS51194">
    <property type="entry name" value="HELICASE_CTER"/>
    <property type="match status" value="1"/>
</dbReference>
<evidence type="ECO:0000259" key="14">
    <source>
        <dbReference type="PROSITE" id="PS51194"/>
    </source>
</evidence>
<dbReference type="Pfam" id="PF00271">
    <property type="entry name" value="Helicase_C"/>
    <property type="match status" value="1"/>
</dbReference>
<feature type="domain" description="Helicase C-terminal" evidence="14">
    <location>
        <begin position="464"/>
        <end position="637"/>
    </location>
</feature>
<dbReference type="CDD" id="cd17929">
    <property type="entry name" value="DEXHc_priA"/>
    <property type="match status" value="1"/>
</dbReference>
<dbReference type="RefSeq" id="WP_171225293.1">
    <property type="nucleotide sequence ID" value="NZ_CP053085.1"/>
</dbReference>